<dbReference type="AlphaFoldDB" id="A0A1Q4HQ22"/>
<dbReference type="PANTHER" id="PTHR21198">
    <property type="entry name" value="GLUTAMATE RACEMASE"/>
    <property type="match status" value="1"/>
</dbReference>
<dbReference type="RefSeq" id="WP_073878073.1">
    <property type="nucleotide sequence ID" value="NZ_MPNT01000023.1"/>
</dbReference>
<dbReference type="GO" id="GO:0047661">
    <property type="term" value="F:amino-acid racemase activity"/>
    <property type="evidence" value="ECO:0007669"/>
    <property type="project" value="InterPro"/>
</dbReference>
<dbReference type="STRING" id="53378.BRW65_21130"/>
<dbReference type="PANTHER" id="PTHR21198:SF7">
    <property type="entry name" value="ASPARTATE-GLUTAMATE RACEMASE FAMILY"/>
    <property type="match status" value="1"/>
</dbReference>
<dbReference type="EMBL" id="MPNT01000023">
    <property type="protein sequence ID" value="OJZ70038.1"/>
    <property type="molecule type" value="Genomic_DNA"/>
</dbReference>
<reference evidence="2 3" key="1">
    <citation type="submission" date="2016-11" db="EMBL/GenBank/DDBJ databases">
        <title>Genome sequences of unsequenced Mycobacteria.</title>
        <authorList>
            <person name="Greninger A.L."/>
            <person name="Fang F."/>
            <person name="Jerome K.R."/>
        </authorList>
    </citation>
    <scope>NUCLEOTIDE SEQUENCE [LARGE SCALE GENOMIC DNA]</scope>
    <source>
        <strain evidence="2 3">M11</strain>
    </source>
</reference>
<keyword evidence="1" id="KW-0413">Isomerase</keyword>
<evidence type="ECO:0008006" key="4">
    <source>
        <dbReference type="Google" id="ProtNLM"/>
    </source>
</evidence>
<dbReference type="InterPro" id="IPR001920">
    <property type="entry name" value="Asp/Glu_race"/>
</dbReference>
<dbReference type="Pfam" id="PF01177">
    <property type="entry name" value="Asp_Glu_race"/>
    <property type="match status" value="1"/>
</dbReference>
<proteinExistence type="predicted"/>
<evidence type="ECO:0000313" key="3">
    <source>
        <dbReference type="Proteomes" id="UP000186438"/>
    </source>
</evidence>
<dbReference type="InterPro" id="IPR015942">
    <property type="entry name" value="Asp/Glu/hydantoin_racemase"/>
</dbReference>
<protein>
    <recommendedName>
        <fullName evidence="4">Aspartate racemase</fullName>
    </recommendedName>
</protein>
<comment type="caution">
    <text evidence="2">The sequence shown here is derived from an EMBL/GenBank/DDBJ whole genome shotgun (WGS) entry which is preliminary data.</text>
</comment>
<evidence type="ECO:0000256" key="1">
    <source>
        <dbReference type="ARBA" id="ARBA00023235"/>
    </source>
</evidence>
<gene>
    <name evidence="2" type="ORF">BRW65_21130</name>
</gene>
<accession>A0A1Q4HQ22</accession>
<dbReference type="OrthoDB" id="9803739at2"/>
<dbReference type="Gene3D" id="3.40.50.1860">
    <property type="match status" value="2"/>
</dbReference>
<dbReference type="Proteomes" id="UP000186438">
    <property type="component" value="Unassembled WGS sequence"/>
</dbReference>
<name>A0A1Q4HQ22_9MYCO</name>
<evidence type="ECO:0000313" key="2">
    <source>
        <dbReference type="EMBL" id="OJZ70038.1"/>
    </source>
</evidence>
<dbReference type="SUPFAM" id="SSF53681">
    <property type="entry name" value="Aspartate/glutamate racemase"/>
    <property type="match status" value="2"/>
</dbReference>
<organism evidence="2 3">
    <name type="scientific">Mycobacterium paraffinicum</name>
    <dbReference type="NCBI Taxonomy" id="53378"/>
    <lineage>
        <taxon>Bacteria</taxon>
        <taxon>Bacillati</taxon>
        <taxon>Actinomycetota</taxon>
        <taxon>Actinomycetes</taxon>
        <taxon>Mycobacteriales</taxon>
        <taxon>Mycobacteriaceae</taxon>
        <taxon>Mycobacterium</taxon>
    </lineage>
</organism>
<keyword evidence="3" id="KW-1185">Reference proteome</keyword>
<sequence>MDQVIGPARQRRLGVVDGLGPRTTARFYAMLCERHRALTGGSSPDVVVHTITVQRRLGEPASTGSSRPGRQEGVRNLITRTSRSLAGSGADVIAVACNATTIDRATGGPACIGMVEATARTLRRLNFRRVGLLASSIMVSSAAYQRGLAEAGITVVSPAGRDQEIVDRFIESLRRSRIPIPVPGEFLRVIPKFGDDVDALLLDCNELYGVVDAEMVGKPVIDSVTALVEESSRLLLDPVTHTTEPARH</sequence>